<dbReference type="AlphaFoldDB" id="A0A7K0J8S4"/>
<keyword evidence="3" id="KW-1185">Reference proteome</keyword>
<name>A0A7K0J8S4_9ACTN</name>
<evidence type="ECO:0000313" key="3">
    <source>
        <dbReference type="Proteomes" id="UP000466104"/>
    </source>
</evidence>
<feature type="transmembrane region" description="Helical" evidence="1">
    <location>
        <begin position="49"/>
        <end position="77"/>
    </location>
</feature>
<feature type="transmembrane region" description="Helical" evidence="1">
    <location>
        <begin position="89"/>
        <end position="109"/>
    </location>
</feature>
<reference evidence="2 3" key="1">
    <citation type="submission" date="2019-08" db="EMBL/GenBank/DDBJ databases">
        <title>In-depth cultivation of the pig gut microbiome towards novel bacterial diversity and tailored functional studies.</title>
        <authorList>
            <person name="Wylensek D."/>
            <person name="Hitch T.C.A."/>
            <person name="Clavel T."/>
        </authorList>
    </citation>
    <scope>NUCLEOTIDE SEQUENCE [LARGE SCALE GENOMIC DNA]</scope>
    <source>
        <strain evidence="2 3">WCA-380-WT-3A</strain>
    </source>
</reference>
<dbReference type="EMBL" id="VUMG01000003">
    <property type="protein sequence ID" value="MSS46345.1"/>
    <property type="molecule type" value="Genomic_DNA"/>
</dbReference>
<keyword evidence="1" id="KW-1133">Transmembrane helix</keyword>
<accession>A0A7K0J8S4</accession>
<proteinExistence type="predicted"/>
<feature type="transmembrane region" description="Helical" evidence="1">
    <location>
        <begin position="142"/>
        <end position="171"/>
    </location>
</feature>
<gene>
    <name evidence="2" type="ORF">FYJ43_10005</name>
</gene>
<comment type="caution">
    <text evidence="2">The sequence shown here is derived from an EMBL/GenBank/DDBJ whole genome shotgun (WGS) entry which is preliminary data.</text>
</comment>
<evidence type="ECO:0008006" key="4">
    <source>
        <dbReference type="Google" id="ProtNLM"/>
    </source>
</evidence>
<dbReference type="Proteomes" id="UP000466104">
    <property type="component" value="Unassembled WGS sequence"/>
</dbReference>
<organism evidence="2 3">
    <name type="scientific">Cutibacterium porci</name>
    <dbReference type="NCBI Taxonomy" id="2605781"/>
    <lineage>
        <taxon>Bacteria</taxon>
        <taxon>Bacillati</taxon>
        <taxon>Actinomycetota</taxon>
        <taxon>Actinomycetes</taxon>
        <taxon>Propionibacteriales</taxon>
        <taxon>Propionibacteriaceae</taxon>
        <taxon>Cutibacterium</taxon>
    </lineage>
</organism>
<dbReference type="RefSeq" id="WP_154564270.1">
    <property type="nucleotide sequence ID" value="NZ_VUMG01000003.1"/>
</dbReference>
<evidence type="ECO:0000313" key="2">
    <source>
        <dbReference type="EMBL" id="MSS46345.1"/>
    </source>
</evidence>
<protein>
    <recommendedName>
        <fullName evidence="4">RDD family protein</fullName>
    </recommendedName>
</protein>
<keyword evidence="1" id="KW-0472">Membrane</keyword>
<sequence>MTKQESILTVVSVVIFLVLLAPTLSYKLRKERDLPTGEPAPVTRGRRFIALLSDAVWVFLLTLVGLGLFAVATLIYGSRDVSQKPAIEHAIHPVGTVLLLGISAGYVVVSLLGRHGVSLGTCSRKLAWVDANGRPAGRGHTVIIGLAFIVATLGTTAVGAFASIGGAVLFIEAVSILVTERGIIGKLMHLHLVDARTLSAHVH</sequence>
<keyword evidence="1" id="KW-0812">Transmembrane</keyword>
<evidence type="ECO:0000256" key="1">
    <source>
        <dbReference type="SAM" id="Phobius"/>
    </source>
</evidence>